<evidence type="ECO:0000313" key="3">
    <source>
        <dbReference type="Proteomes" id="UP001409291"/>
    </source>
</evidence>
<dbReference type="Pfam" id="PF03372">
    <property type="entry name" value="Exo_endo_phos"/>
    <property type="match status" value="1"/>
</dbReference>
<evidence type="ECO:0000259" key="1">
    <source>
        <dbReference type="Pfam" id="PF03372"/>
    </source>
</evidence>
<accession>A0ABV0BT30</accession>
<gene>
    <name evidence="2" type="ORF">ABE541_04680</name>
</gene>
<dbReference type="RefSeq" id="WP_346580771.1">
    <property type="nucleotide sequence ID" value="NZ_JBDJLH010000003.1"/>
</dbReference>
<proteinExistence type="predicted"/>
<dbReference type="PANTHER" id="PTHR14859">
    <property type="entry name" value="CALCOFLUOR WHITE HYPERSENSITIVE PROTEIN PRECURSOR"/>
    <property type="match status" value="1"/>
</dbReference>
<reference evidence="2 3" key="1">
    <citation type="submission" date="2024-04" db="EMBL/GenBank/DDBJ databases">
        <title>WGS of bacteria from Torrens River.</title>
        <authorList>
            <person name="Wyrsch E.R."/>
            <person name="Drigo B."/>
        </authorList>
    </citation>
    <scope>NUCLEOTIDE SEQUENCE [LARGE SCALE GENOMIC DNA]</scope>
    <source>
        <strain evidence="2 3">TWI391</strain>
    </source>
</reference>
<dbReference type="InterPro" id="IPR051916">
    <property type="entry name" value="GPI-anchor_lipid_remodeler"/>
</dbReference>
<dbReference type="InterPro" id="IPR036691">
    <property type="entry name" value="Endo/exonu/phosph_ase_sf"/>
</dbReference>
<keyword evidence="2" id="KW-0255">Endonuclease</keyword>
<dbReference type="InterPro" id="IPR005135">
    <property type="entry name" value="Endo/exonuclease/phosphatase"/>
</dbReference>
<dbReference type="PANTHER" id="PTHR14859:SF1">
    <property type="entry name" value="PGAP2-INTERACTING PROTEIN"/>
    <property type="match status" value="1"/>
</dbReference>
<dbReference type="SUPFAM" id="SSF56219">
    <property type="entry name" value="DNase I-like"/>
    <property type="match status" value="1"/>
</dbReference>
<protein>
    <submittedName>
        <fullName evidence="2">Endonuclease/exonuclease/phosphatase family protein</fullName>
    </submittedName>
</protein>
<comment type="caution">
    <text evidence="2">The sequence shown here is derived from an EMBL/GenBank/DDBJ whole genome shotgun (WGS) entry which is preliminary data.</text>
</comment>
<dbReference type="Gene3D" id="3.60.10.10">
    <property type="entry name" value="Endonuclease/exonuclease/phosphatase"/>
    <property type="match status" value="1"/>
</dbReference>
<sequence>MTYNIMNGFDYGKDIKRFQRTASWIQSQHPDILALQELCDYTDVRLQKEAVQWGHHYSALLKTEGYSVGVTSKFPITIIERIITDMWHGMLHCQIQGIDVFIVHFSPDDYEIRRSETDIVLSRMHTVMQNSKKGIILGDFNARSPFDDDLSKKYPVVLKKDIISNNQSGKYKNLMNDYFDYSVISKFLAFPLIDVCQKFVPPARRFTYSTPILIGSYRKNIKEVKQRRQRIDYIFVTPQLAPKVMNAVIINGKETGMLSDHYPIIADLLNPY</sequence>
<keyword evidence="2" id="KW-0540">Nuclease</keyword>
<dbReference type="Proteomes" id="UP001409291">
    <property type="component" value="Unassembled WGS sequence"/>
</dbReference>
<evidence type="ECO:0000313" key="2">
    <source>
        <dbReference type="EMBL" id="MEN5376552.1"/>
    </source>
</evidence>
<keyword evidence="3" id="KW-1185">Reference proteome</keyword>
<keyword evidence="2" id="KW-0378">Hydrolase</keyword>
<feature type="domain" description="Endonuclease/exonuclease/phosphatase" evidence="1">
    <location>
        <begin position="1"/>
        <end position="261"/>
    </location>
</feature>
<dbReference type="EMBL" id="JBDJNQ010000002">
    <property type="protein sequence ID" value="MEN5376552.1"/>
    <property type="molecule type" value="Genomic_DNA"/>
</dbReference>
<dbReference type="GO" id="GO:0004519">
    <property type="term" value="F:endonuclease activity"/>
    <property type="evidence" value="ECO:0007669"/>
    <property type="project" value="UniProtKB-KW"/>
</dbReference>
<organism evidence="2 3">
    <name type="scientific">Sphingobacterium kitahiroshimense</name>
    <dbReference type="NCBI Taxonomy" id="470446"/>
    <lineage>
        <taxon>Bacteria</taxon>
        <taxon>Pseudomonadati</taxon>
        <taxon>Bacteroidota</taxon>
        <taxon>Sphingobacteriia</taxon>
        <taxon>Sphingobacteriales</taxon>
        <taxon>Sphingobacteriaceae</taxon>
        <taxon>Sphingobacterium</taxon>
    </lineage>
</organism>
<name>A0ABV0BT30_9SPHI</name>